<sequence length="104" mass="12046">MFKPLILFAIAISAILFTHHAKSSCPKDGFFVGGTSPINCISKEYIRQKIEKKRLEIEQEEEWSKLEKFSVTSCPSKEFPVYRGFSIIACVLRERIRARSFEEK</sequence>
<name>A0A5B9D3X2_9HYPH</name>
<dbReference type="EMBL" id="CP031844">
    <property type="protein sequence ID" value="QEE12714.1"/>
    <property type="molecule type" value="Genomic_DNA"/>
</dbReference>
<dbReference type="RefSeq" id="WP_120121038.1">
    <property type="nucleotide sequence ID" value="NZ_CP031844.2"/>
</dbReference>
<accession>A0A5B9D3X2</accession>
<dbReference type="KEGG" id="barn:D1092_07095"/>
<protein>
    <submittedName>
        <fullName evidence="1">Uncharacterized protein</fullName>
    </submittedName>
</protein>
<dbReference type="GeneID" id="71061900"/>
<gene>
    <name evidence="1" type="ORF">D1092_07095</name>
</gene>
<dbReference type="AlphaFoldDB" id="A0A5B9D3X2"/>
<organism evidence="1 2">
    <name type="scientific">Bartonella krasnovii</name>
    <dbReference type="NCBI Taxonomy" id="2267275"/>
    <lineage>
        <taxon>Bacteria</taxon>
        <taxon>Pseudomonadati</taxon>
        <taxon>Pseudomonadota</taxon>
        <taxon>Alphaproteobacteria</taxon>
        <taxon>Hyphomicrobiales</taxon>
        <taxon>Bartonellaceae</taxon>
        <taxon>Bartonella</taxon>
    </lineage>
</organism>
<proteinExistence type="predicted"/>
<evidence type="ECO:0000313" key="1">
    <source>
        <dbReference type="EMBL" id="QEE12714.1"/>
    </source>
</evidence>
<dbReference type="Proteomes" id="UP000321311">
    <property type="component" value="Chromosome"/>
</dbReference>
<dbReference type="OrthoDB" id="9982654at2"/>
<evidence type="ECO:0000313" key="2">
    <source>
        <dbReference type="Proteomes" id="UP000321311"/>
    </source>
</evidence>
<reference evidence="2" key="1">
    <citation type="submission" date="2019-07" db="EMBL/GenBank/DDBJ databases">
        <title>Bartonella kosoyii sp. nov. and Bartonella krasnovii sp. nov., two novel members of the Bartonella elizabethae complex sensu lato, isolated from black rats and wild desert rodent-fleas.</title>
        <authorList>
            <person name="Gutierrez R."/>
            <person name="Shalit T."/>
            <person name="Markus B."/>
            <person name="Yuan C."/>
            <person name="Nachum-Biala Y."/>
            <person name="Elad D."/>
            <person name="Harrus S."/>
        </authorList>
    </citation>
    <scope>NUCLEOTIDE SEQUENCE [LARGE SCALE GENOMIC DNA]</scope>
    <source>
        <strain evidence="2">OE 1-1</strain>
    </source>
</reference>